<keyword evidence="2" id="KW-1133">Transmembrane helix</keyword>
<keyword evidence="2" id="KW-0472">Membrane</keyword>
<feature type="region of interest" description="Disordered" evidence="1">
    <location>
        <begin position="414"/>
        <end position="452"/>
    </location>
</feature>
<dbReference type="GeneID" id="39989599"/>
<evidence type="ECO:0000256" key="2">
    <source>
        <dbReference type="SAM" id="Phobius"/>
    </source>
</evidence>
<evidence type="ECO:0000313" key="4">
    <source>
        <dbReference type="Proteomes" id="UP000192257"/>
    </source>
</evidence>
<feature type="compositionally biased region" description="Acidic residues" evidence="1">
    <location>
        <begin position="415"/>
        <end position="429"/>
    </location>
</feature>
<feature type="compositionally biased region" description="Basic and acidic residues" evidence="1">
    <location>
        <begin position="430"/>
        <end position="441"/>
    </location>
</feature>
<feature type="transmembrane region" description="Helical" evidence="2">
    <location>
        <begin position="45"/>
        <end position="71"/>
    </location>
</feature>
<feature type="transmembrane region" description="Helical" evidence="2">
    <location>
        <begin position="373"/>
        <end position="406"/>
    </location>
</feature>
<accession>A0A1X0NJH4</accession>
<dbReference type="AlphaFoldDB" id="A0A1X0NJH4"/>
<dbReference type="OrthoDB" id="271666at2759"/>
<dbReference type="RefSeq" id="XP_028878807.1">
    <property type="nucleotide sequence ID" value="XM_029029819.1"/>
</dbReference>
<evidence type="ECO:0008006" key="5">
    <source>
        <dbReference type="Google" id="ProtNLM"/>
    </source>
</evidence>
<proteinExistence type="predicted"/>
<keyword evidence="4" id="KW-1185">Reference proteome</keyword>
<organism evidence="3 4">
    <name type="scientific">Trypanosoma theileri</name>
    <dbReference type="NCBI Taxonomy" id="67003"/>
    <lineage>
        <taxon>Eukaryota</taxon>
        <taxon>Discoba</taxon>
        <taxon>Euglenozoa</taxon>
        <taxon>Kinetoplastea</taxon>
        <taxon>Metakinetoplastina</taxon>
        <taxon>Trypanosomatida</taxon>
        <taxon>Trypanosomatidae</taxon>
        <taxon>Trypanosoma</taxon>
    </lineage>
</organism>
<name>A0A1X0NJH4_9TRYP</name>
<dbReference type="EMBL" id="NBCO01000041">
    <property type="protein sequence ID" value="ORC84741.1"/>
    <property type="molecule type" value="Genomic_DNA"/>
</dbReference>
<comment type="caution">
    <text evidence="3">The sequence shown here is derived from an EMBL/GenBank/DDBJ whole genome shotgun (WGS) entry which is preliminary data.</text>
</comment>
<dbReference type="VEuPathDB" id="TriTrypDB:TM35_000411110"/>
<gene>
    <name evidence="3" type="ORF">TM35_000411110</name>
</gene>
<keyword evidence="2" id="KW-0812">Transmembrane</keyword>
<reference evidence="3 4" key="1">
    <citation type="submission" date="2017-03" db="EMBL/GenBank/DDBJ databases">
        <title>An alternative strategy for trypanosome survival in the mammalian bloodstream revealed through genome and transcriptome analysis of the ubiquitous bovine parasite Trypanosoma (Megatrypanum) theileri.</title>
        <authorList>
            <person name="Kelly S."/>
            <person name="Ivens A."/>
            <person name="Mott A."/>
            <person name="O'Neill E."/>
            <person name="Emms D."/>
            <person name="Macleod O."/>
            <person name="Voorheis P."/>
            <person name="Matthews J."/>
            <person name="Matthews K."/>
            <person name="Carrington M."/>
        </authorList>
    </citation>
    <scope>NUCLEOTIDE SEQUENCE [LARGE SCALE GENOMIC DNA]</scope>
    <source>
        <strain evidence="3">Edinburgh</strain>
    </source>
</reference>
<evidence type="ECO:0000313" key="3">
    <source>
        <dbReference type="EMBL" id="ORC84741.1"/>
    </source>
</evidence>
<evidence type="ECO:0000256" key="1">
    <source>
        <dbReference type="SAM" id="MobiDB-lite"/>
    </source>
</evidence>
<protein>
    <recommendedName>
        <fullName evidence="5">Seipin</fullName>
    </recommendedName>
</protein>
<sequence>MDEVRVFLLDCVMAVKEFLLDCMHALREVLKVGNTFALQIFKNTFLASIITIVTALVLFFAFLGCLSVALIGSFAVRYYVLSNVPENQIHHLDINTMPFETEPWLMRKLDRTFSHVSTLLEVTPHSFDNHIAVGAGELAEVQKTSSFLEQAASLKMTLIKKYVHGTLAKSTLMIPSLVQKEVFPPGGGVSIESLFHQRKPMFNARGTYDAKMQLVFVREDVGRDVSMMLESSVLISDDSHVPQSISSLDSLFKVTTSFTLTTGEKPIHWLPQILKKSFHFFFYIPIVIYNSIASFLRFDEFPFVDESSEVSVVTPVYNNFEPPMSLQPRLRAINFTLYQHEGDVAHKAQLKRMHLHTSVQLSGLAYYFSAYSMAAFVVTTLIFFTISSTIVSGILLGVGMAILSWYMRNKYSSMDSDEDVDDNEDEEEIKEYSEVHRDMHNHSNLSTSLNDPKLLSSAPLSRRESSSFLFYEVDPIINRKRKSR</sequence>
<dbReference type="Proteomes" id="UP000192257">
    <property type="component" value="Unassembled WGS sequence"/>
</dbReference>